<dbReference type="Proteomes" id="UP000316388">
    <property type="component" value="Unassembled WGS sequence"/>
</dbReference>
<reference evidence="5 6" key="1">
    <citation type="submission" date="2019-07" db="EMBL/GenBank/DDBJ databases">
        <title>Tepidimonas fonticaldi AT-A2 draft genome.</title>
        <authorList>
            <person name="Da Costa M.S."/>
            <person name="Froufe H.J.C."/>
            <person name="Egas C."/>
            <person name="Albuquerque L."/>
        </authorList>
    </citation>
    <scope>NUCLEOTIDE SEQUENCE [LARGE SCALE GENOMIC DNA]</scope>
    <source>
        <strain evidence="5 6">AT-A2</strain>
    </source>
</reference>
<accession>A0A554XEJ2</accession>
<evidence type="ECO:0000256" key="3">
    <source>
        <dbReference type="ARBA" id="ARBA00023002"/>
    </source>
</evidence>
<comment type="similarity">
    <text evidence="2">Belongs to the NADH:flavin oxidoreductase/NADH oxidase family.</text>
</comment>
<dbReference type="Pfam" id="PF00724">
    <property type="entry name" value="Oxidored_FMN"/>
    <property type="match status" value="1"/>
</dbReference>
<name>A0A554XEJ2_9BURK</name>
<organism evidence="5 6">
    <name type="scientific">Tepidimonas fonticaldi</name>
    <dbReference type="NCBI Taxonomy" id="1101373"/>
    <lineage>
        <taxon>Bacteria</taxon>
        <taxon>Pseudomonadati</taxon>
        <taxon>Pseudomonadota</taxon>
        <taxon>Betaproteobacteria</taxon>
        <taxon>Burkholderiales</taxon>
        <taxon>Tepidimonas</taxon>
    </lineage>
</organism>
<keyword evidence="3 5" id="KW-0560">Oxidoreductase</keyword>
<dbReference type="InterPro" id="IPR013785">
    <property type="entry name" value="Aldolase_TIM"/>
</dbReference>
<dbReference type="EC" id="1.-.-.-" evidence="5"/>
<dbReference type="InterPro" id="IPR001155">
    <property type="entry name" value="OxRdtase_FMN_N"/>
</dbReference>
<proteinExistence type="inferred from homology"/>
<dbReference type="CDD" id="cd02933">
    <property type="entry name" value="OYE_like_FMN"/>
    <property type="match status" value="1"/>
</dbReference>
<evidence type="ECO:0000256" key="2">
    <source>
        <dbReference type="ARBA" id="ARBA00005979"/>
    </source>
</evidence>
<dbReference type="GO" id="GO:0005829">
    <property type="term" value="C:cytosol"/>
    <property type="evidence" value="ECO:0007669"/>
    <property type="project" value="UniProtKB-ARBA"/>
</dbReference>
<evidence type="ECO:0000259" key="4">
    <source>
        <dbReference type="Pfam" id="PF00724"/>
    </source>
</evidence>
<comment type="caution">
    <text evidence="5">The sequence shown here is derived from an EMBL/GenBank/DDBJ whole genome shotgun (WGS) entry which is preliminary data.</text>
</comment>
<protein>
    <submittedName>
        <fullName evidence="5">N-ethylmaleimide reductase</fullName>
        <ecNumber evidence="5">1.-.-.-</ecNumber>
    </submittedName>
</protein>
<dbReference type="PANTHER" id="PTHR22893">
    <property type="entry name" value="NADH OXIDOREDUCTASE-RELATED"/>
    <property type="match status" value="1"/>
</dbReference>
<gene>
    <name evidence="5" type="primary">nemA</name>
    <name evidence="5" type="ORF">Tfont_02712</name>
</gene>
<dbReference type="InterPro" id="IPR045247">
    <property type="entry name" value="Oye-like"/>
</dbReference>
<dbReference type="GO" id="GO:0010181">
    <property type="term" value="F:FMN binding"/>
    <property type="evidence" value="ECO:0007669"/>
    <property type="project" value="InterPro"/>
</dbReference>
<sequence>MAGMEPTASLSPSLFDPIRVGAWTLPNRVVMAPLTRNRAPGQVPTALMATYYAQRARPDTGAGLIIAEATSVCPEGHGYADTPGLHTPEQVRAWRAVTDAVHAEGGHIVVQLWHVGRISHVALQPGGQPPVAPSAIRAAAKTYLVQDVDGQRVGGFVDVSEPRALRLDELPGIVAAYRQAALNAIEAGFDGIEIHAANGYLLDQFLRRGSNHRTDAYGGPIEHRARLLLEVMTAVTQAIGGERVGIRLSPVTPANDAQDDDPQPLFEYVVRQLAPLGLAYVHVIEGQTGGARDYQQGPQPFDYAALRRAYRDAGGTGAWMVNNGYDRALAEQALAQGADLVAFGRPFIANPDLTRRLREGLPLNPLQHATLYGGGAEGYTDYPFAA</sequence>
<dbReference type="PANTHER" id="PTHR22893:SF91">
    <property type="entry name" value="NADPH DEHYDROGENASE 2-RELATED"/>
    <property type="match status" value="1"/>
</dbReference>
<evidence type="ECO:0000313" key="6">
    <source>
        <dbReference type="Proteomes" id="UP000316388"/>
    </source>
</evidence>
<dbReference type="GO" id="GO:0016628">
    <property type="term" value="F:oxidoreductase activity, acting on the CH-CH group of donors, NAD or NADP as acceptor"/>
    <property type="evidence" value="ECO:0007669"/>
    <property type="project" value="UniProtKB-ARBA"/>
</dbReference>
<dbReference type="FunFam" id="3.20.20.70:FF:000059">
    <property type="entry name" value="N-ethylmaleimide reductase, FMN-linked"/>
    <property type="match status" value="1"/>
</dbReference>
<dbReference type="Gene3D" id="3.20.20.70">
    <property type="entry name" value="Aldolase class I"/>
    <property type="match status" value="1"/>
</dbReference>
<evidence type="ECO:0000313" key="5">
    <source>
        <dbReference type="EMBL" id="TSE34261.1"/>
    </source>
</evidence>
<dbReference type="EMBL" id="VJOO01000049">
    <property type="protein sequence ID" value="TSE34261.1"/>
    <property type="molecule type" value="Genomic_DNA"/>
</dbReference>
<comment type="cofactor">
    <cofactor evidence="1">
        <name>FMN</name>
        <dbReference type="ChEBI" id="CHEBI:58210"/>
    </cofactor>
</comment>
<dbReference type="SUPFAM" id="SSF51395">
    <property type="entry name" value="FMN-linked oxidoreductases"/>
    <property type="match status" value="1"/>
</dbReference>
<feature type="domain" description="NADH:flavin oxidoreductase/NADH oxidase N-terminal" evidence="4">
    <location>
        <begin position="13"/>
        <end position="364"/>
    </location>
</feature>
<dbReference type="AlphaFoldDB" id="A0A554XEJ2"/>
<evidence type="ECO:0000256" key="1">
    <source>
        <dbReference type="ARBA" id="ARBA00001917"/>
    </source>
</evidence>